<dbReference type="InterPro" id="IPR027417">
    <property type="entry name" value="P-loop_NTPase"/>
</dbReference>
<organism evidence="6 7">
    <name type="scientific">Novosphingobium guangzhouense</name>
    <dbReference type="NCBI Taxonomy" id="1850347"/>
    <lineage>
        <taxon>Bacteria</taxon>
        <taxon>Pseudomonadati</taxon>
        <taxon>Pseudomonadota</taxon>
        <taxon>Alphaproteobacteria</taxon>
        <taxon>Sphingomonadales</taxon>
        <taxon>Sphingomonadaceae</taxon>
        <taxon>Novosphingobium</taxon>
    </lineage>
</organism>
<dbReference type="InterPro" id="IPR003439">
    <property type="entry name" value="ABC_transporter-like_ATP-bd"/>
</dbReference>
<reference evidence="6 7" key="1">
    <citation type="submission" date="2016-05" db="EMBL/GenBank/DDBJ databases">
        <title>Complete genome sequence of Novosphingobium guangzhouense SA925(T).</title>
        <authorList>
            <person name="Sha S."/>
        </authorList>
    </citation>
    <scope>NUCLEOTIDE SEQUENCE [LARGE SCALE GENOMIC DNA]</scope>
    <source>
        <strain evidence="6 7">SA925</strain>
    </source>
</reference>
<feature type="compositionally biased region" description="Polar residues" evidence="4">
    <location>
        <begin position="246"/>
        <end position="256"/>
    </location>
</feature>
<feature type="compositionally biased region" description="Basic and acidic residues" evidence="4">
    <location>
        <begin position="281"/>
        <end position="302"/>
    </location>
</feature>
<keyword evidence="2" id="KW-0547">Nucleotide-binding</keyword>
<evidence type="ECO:0000256" key="2">
    <source>
        <dbReference type="ARBA" id="ARBA00022741"/>
    </source>
</evidence>
<comment type="caution">
    <text evidence="6">The sequence shown here is derived from an EMBL/GenBank/DDBJ whole genome shotgun (WGS) entry which is preliminary data.</text>
</comment>
<dbReference type="InterPro" id="IPR050611">
    <property type="entry name" value="ABCF"/>
</dbReference>
<feature type="domain" description="ABC transporter" evidence="5">
    <location>
        <begin position="337"/>
        <end position="533"/>
    </location>
</feature>
<keyword evidence="7" id="KW-1185">Reference proteome</keyword>
<dbReference type="InterPro" id="IPR017871">
    <property type="entry name" value="ABC_transporter-like_CS"/>
</dbReference>
<evidence type="ECO:0000256" key="1">
    <source>
        <dbReference type="ARBA" id="ARBA00022737"/>
    </source>
</evidence>
<dbReference type="SMART" id="SM00382">
    <property type="entry name" value="AAA"/>
    <property type="match status" value="2"/>
</dbReference>
<gene>
    <name evidence="6" type="ORF">A8V01_16030</name>
</gene>
<evidence type="ECO:0000256" key="3">
    <source>
        <dbReference type="ARBA" id="ARBA00022840"/>
    </source>
</evidence>
<dbReference type="Gene3D" id="3.40.50.300">
    <property type="entry name" value="P-loop containing nucleotide triphosphate hydrolases"/>
    <property type="match status" value="2"/>
</dbReference>
<name>A0A2K2G397_9SPHN</name>
<evidence type="ECO:0000313" key="6">
    <source>
        <dbReference type="EMBL" id="PNU05491.1"/>
    </source>
</evidence>
<dbReference type="Proteomes" id="UP000236327">
    <property type="component" value="Unassembled WGS sequence"/>
</dbReference>
<dbReference type="InterPro" id="IPR003593">
    <property type="entry name" value="AAA+_ATPase"/>
</dbReference>
<evidence type="ECO:0000313" key="7">
    <source>
        <dbReference type="Proteomes" id="UP000236327"/>
    </source>
</evidence>
<dbReference type="FunFam" id="3.40.50.300:FF:001320">
    <property type="entry name" value="Heme ABC transporter ATP-binding protein"/>
    <property type="match status" value="1"/>
</dbReference>
<evidence type="ECO:0000259" key="5">
    <source>
        <dbReference type="PROSITE" id="PS50893"/>
    </source>
</evidence>
<dbReference type="PANTHER" id="PTHR19211:SF6">
    <property type="entry name" value="BLL7188 PROTEIN"/>
    <property type="match status" value="1"/>
</dbReference>
<feature type="domain" description="ABC transporter" evidence="5">
    <location>
        <begin position="5"/>
        <end position="235"/>
    </location>
</feature>
<evidence type="ECO:0000256" key="4">
    <source>
        <dbReference type="SAM" id="MobiDB-lite"/>
    </source>
</evidence>
<keyword evidence="1" id="KW-0677">Repeat</keyword>
<dbReference type="Pfam" id="PF00005">
    <property type="entry name" value="ABC_tran"/>
    <property type="match status" value="2"/>
</dbReference>
<sequence length="533" mass="56743">MPASISVSNLTWSTPDGGRVLDGVTLDFGRERAGLIGRNGIGKSTLLNLVAGRLVPAKGVVRVQGTIAMLRQTLQVGPDETVADLLGITQALDVLQRAETGTATLDELADADWTVEARAADALAEMGLNVALDRLLTTLSGGQRTRAALAGLTLAAPDFLLLDEPTNNLDADGRAAVYDMLSGWRAGALVVSHDRELLETMDAIVELTSLGATRYGGNWSAYSERKVIELAAAEHDLAVAERHRTQIAQKAQTATERQQRRDAAGSRNAARGGMPRILLGARRERAENSGAENRRLAERQRAEADHALERARARVEVLQPLSMQIAPTGLAPSREVLTLERVCAGHAAGAPVLRDVTLRIVGPERLAVTGANGVGKSTLLQVIVGALAISSGRLERHAACVLLDQGVSILQRGASIVDNFSRLNPGVDDNTCRATLARFGFRGASADRMIQDLSGGQMLRVGLACVLGNPRPPSLLILDEPTNHLDIEAIEAVEAALLAYDGALVVVSHDRRFLDRIGITRTVQLQRPGPTSE</sequence>
<dbReference type="PROSITE" id="PS50893">
    <property type="entry name" value="ABC_TRANSPORTER_2"/>
    <property type="match status" value="2"/>
</dbReference>
<dbReference type="OrthoDB" id="9808609at2"/>
<dbReference type="GO" id="GO:0005524">
    <property type="term" value="F:ATP binding"/>
    <property type="evidence" value="ECO:0007669"/>
    <property type="project" value="UniProtKB-KW"/>
</dbReference>
<dbReference type="PANTHER" id="PTHR19211">
    <property type="entry name" value="ATP-BINDING TRANSPORT PROTEIN-RELATED"/>
    <property type="match status" value="1"/>
</dbReference>
<dbReference type="GO" id="GO:0016887">
    <property type="term" value="F:ATP hydrolysis activity"/>
    <property type="evidence" value="ECO:0007669"/>
    <property type="project" value="InterPro"/>
</dbReference>
<dbReference type="PROSITE" id="PS00211">
    <property type="entry name" value="ABC_TRANSPORTER_1"/>
    <property type="match status" value="1"/>
</dbReference>
<keyword evidence="3" id="KW-0067">ATP-binding</keyword>
<feature type="region of interest" description="Disordered" evidence="4">
    <location>
        <begin position="246"/>
        <end position="302"/>
    </location>
</feature>
<dbReference type="RefSeq" id="WP_103095275.1">
    <property type="nucleotide sequence ID" value="NZ_LYMM01000025.1"/>
</dbReference>
<accession>A0A2K2G397</accession>
<dbReference type="EMBL" id="LYMM01000025">
    <property type="protein sequence ID" value="PNU05491.1"/>
    <property type="molecule type" value="Genomic_DNA"/>
</dbReference>
<protein>
    <submittedName>
        <fullName evidence="6">ABC transporter</fullName>
    </submittedName>
</protein>
<dbReference type="SUPFAM" id="SSF52540">
    <property type="entry name" value="P-loop containing nucleoside triphosphate hydrolases"/>
    <property type="match status" value="2"/>
</dbReference>
<dbReference type="CDD" id="cd03221">
    <property type="entry name" value="ABCF_EF-3"/>
    <property type="match status" value="1"/>
</dbReference>
<proteinExistence type="predicted"/>
<dbReference type="AlphaFoldDB" id="A0A2K2G397"/>